<feature type="region of interest" description="Disordered" evidence="1">
    <location>
        <begin position="152"/>
        <end position="183"/>
    </location>
</feature>
<evidence type="ECO:0000256" key="1">
    <source>
        <dbReference type="SAM" id="MobiDB-lite"/>
    </source>
</evidence>
<organism evidence="2 3">
    <name type="scientific">Nicotiana sylvestris</name>
    <name type="common">Wood tobacco</name>
    <name type="synonym">South American tobacco</name>
    <dbReference type="NCBI Taxonomy" id="4096"/>
    <lineage>
        <taxon>Eukaryota</taxon>
        <taxon>Viridiplantae</taxon>
        <taxon>Streptophyta</taxon>
        <taxon>Embryophyta</taxon>
        <taxon>Tracheophyta</taxon>
        <taxon>Spermatophyta</taxon>
        <taxon>Magnoliopsida</taxon>
        <taxon>eudicotyledons</taxon>
        <taxon>Gunneridae</taxon>
        <taxon>Pentapetalae</taxon>
        <taxon>asterids</taxon>
        <taxon>lamiids</taxon>
        <taxon>Solanales</taxon>
        <taxon>Solanaceae</taxon>
        <taxon>Nicotianoideae</taxon>
        <taxon>Nicotianeae</taxon>
        <taxon>Nicotiana</taxon>
    </lineage>
</organism>
<evidence type="ECO:0000313" key="3">
    <source>
        <dbReference type="RefSeq" id="XP_009781182.1"/>
    </source>
</evidence>
<gene>
    <name evidence="3" type="primary">LOC104230143</name>
</gene>
<evidence type="ECO:0000313" key="2">
    <source>
        <dbReference type="Proteomes" id="UP000189701"/>
    </source>
</evidence>
<name>A0A1U7WMK0_NICSY</name>
<dbReference type="KEGG" id="nsy:104230143"/>
<protein>
    <submittedName>
        <fullName evidence="3">Protein CHUP1, chloroplastic-like</fullName>
    </submittedName>
</protein>
<dbReference type="RefSeq" id="XP_009781182.1">
    <property type="nucleotide sequence ID" value="XM_009782880.1"/>
</dbReference>
<dbReference type="GeneID" id="104230143"/>
<dbReference type="STRING" id="4096.A0A1U7WMK0"/>
<sequence>MGNEILVAHAYNTGVQYFDMRGEVDEEDDYSSTYGSDVTYNHMSNMHRKFLTKAREEVLNVEHTSEDINFDVEELACSRWITTCLKYEEKPKQLRLEYGSERVQGDSSTNKLAQGARVARDLSRNLSRRSEEKAKQLILDYAGSECRQGNADLEVSFSPPSSPGGEDIDITPNDRRYRNSSKKSQFYSKLNRLIGQE</sequence>
<dbReference type="AlphaFoldDB" id="A0A1U7WMK0"/>
<keyword evidence="2" id="KW-1185">Reference proteome</keyword>
<dbReference type="Proteomes" id="UP000189701">
    <property type="component" value="Unplaced"/>
</dbReference>
<accession>A0A1U7WMK0</accession>
<proteinExistence type="predicted"/>
<reference evidence="3" key="2">
    <citation type="submission" date="2025-08" db="UniProtKB">
        <authorList>
            <consortium name="RefSeq"/>
        </authorList>
    </citation>
    <scope>IDENTIFICATION</scope>
    <source>
        <tissue evidence="3">Leaf</tissue>
    </source>
</reference>
<reference evidence="2" key="1">
    <citation type="journal article" date="2013" name="Genome Biol.">
        <title>Reference genomes and transcriptomes of Nicotiana sylvestris and Nicotiana tomentosiformis.</title>
        <authorList>
            <person name="Sierro N."/>
            <person name="Battey J.N."/>
            <person name="Ouadi S."/>
            <person name="Bovet L."/>
            <person name="Goepfert S."/>
            <person name="Bakaher N."/>
            <person name="Peitsch M.C."/>
            <person name="Ivanov N.V."/>
        </authorList>
    </citation>
    <scope>NUCLEOTIDE SEQUENCE [LARGE SCALE GENOMIC DNA]</scope>
</reference>